<dbReference type="Gene3D" id="1.10.8.60">
    <property type="match status" value="1"/>
</dbReference>
<dbReference type="EMBL" id="CAFBMX010000006">
    <property type="protein sequence ID" value="CAB4933015.1"/>
    <property type="molecule type" value="Genomic_DNA"/>
</dbReference>
<evidence type="ECO:0000256" key="6">
    <source>
        <dbReference type="ARBA" id="ARBA00022723"/>
    </source>
</evidence>
<feature type="region of interest" description="Disordered" evidence="12">
    <location>
        <begin position="418"/>
        <end position="443"/>
    </location>
</feature>
<evidence type="ECO:0000256" key="10">
    <source>
        <dbReference type="ARBA" id="ARBA00022932"/>
    </source>
</evidence>
<comment type="similarity">
    <text evidence="1">Belongs to the DnaX/STICHEL family.</text>
</comment>
<dbReference type="InterPro" id="IPR012763">
    <property type="entry name" value="DNA_pol_III_sug/sutau_N"/>
</dbReference>
<evidence type="ECO:0000256" key="3">
    <source>
        <dbReference type="ARBA" id="ARBA00022679"/>
    </source>
</evidence>
<dbReference type="InterPro" id="IPR022754">
    <property type="entry name" value="DNA_pol_III_gamma-3"/>
</dbReference>
<dbReference type="PANTHER" id="PTHR11669">
    <property type="entry name" value="REPLICATION FACTOR C / DNA POLYMERASE III GAMMA-TAU SUBUNIT"/>
    <property type="match status" value="1"/>
</dbReference>
<dbReference type="GO" id="GO:0006261">
    <property type="term" value="P:DNA-templated DNA replication"/>
    <property type="evidence" value="ECO:0007669"/>
    <property type="project" value="TreeGrafter"/>
</dbReference>
<keyword evidence="10" id="KW-0239">DNA-directed DNA polymerase</keyword>
<evidence type="ECO:0000256" key="5">
    <source>
        <dbReference type="ARBA" id="ARBA00022705"/>
    </source>
</evidence>
<dbReference type="SUPFAM" id="SSF48019">
    <property type="entry name" value="post-AAA+ oligomerization domain-like"/>
    <property type="match status" value="1"/>
</dbReference>
<dbReference type="SMART" id="SM00382">
    <property type="entry name" value="AAA"/>
    <property type="match status" value="1"/>
</dbReference>
<dbReference type="PANTHER" id="PTHR11669:SF0">
    <property type="entry name" value="PROTEIN STICHEL-LIKE 2"/>
    <property type="match status" value="1"/>
</dbReference>
<dbReference type="NCBIfam" id="NF004046">
    <property type="entry name" value="PRK05563.1"/>
    <property type="match status" value="1"/>
</dbReference>
<dbReference type="InterPro" id="IPR048448">
    <property type="entry name" value="DnaX-like_C"/>
</dbReference>
<dbReference type="CDD" id="cd18137">
    <property type="entry name" value="HLD_clamp_pol_III_gamma_tau"/>
    <property type="match status" value="1"/>
</dbReference>
<evidence type="ECO:0000256" key="12">
    <source>
        <dbReference type="SAM" id="MobiDB-lite"/>
    </source>
</evidence>
<dbReference type="InterPro" id="IPR050238">
    <property type="entry name" value="DNA_Rep/Repair_Clamp_Loader"/>
</dbReference>
<dbReference type="Pfam" id="PF12169">
    <property type="entry name" value="DNA_pol3_gamma3"/>
    <property type="match status" value="1"/>
</dbReference>
<dbReference type="GO" id="GO:0009360">
    <property type="term" value="C:DNA polymerase III complex"/>
    <property type="evidence" value="ECO:0007669"/>
    <property type="project" value="InterPro"/>
</dbReference>
<dbReference type="NCBIfam" id="TIGR02397">
    <property type="entry name" value="dnaX_nterm"/>
    <property type="match status" value="1"/>
</dbReference>
<dbReference type="GO" id="GO:0003677">
    <property type="term" value="F:DNA binding"/>
    <property type="evidence" value="ECO:0007669"/>
    <property type="project" value="InterPro"/>
</dbReference>
<dbReference type="Pfam" id="PF20964">
    <property type="entry name" value="DnaX_C"/>
    <property type="match status" value="1"/>
</dbReference>
<dbReference type="InterPro" id="IPR003593">
    <property type="entry name" value="AAA+_ATPase"/>
</dbReference>
<feature type="compositionally biased region" description="Low complexity" evidence="12">
    <location>
        <begin position="418"/>
        <end position="440"/>
    </location>
</feature>
<evidence type="ECO:0000256" key="11">
    <source>
        <dbReference type="ARBA" id="ARBA00049244"/>
    </source>
</evidence>
<dbReference type="AlphaFoldDB" id="A0A6J7IQK6"/>
<proteinExistence type="inferred from homology"/>
<evidence type="ECO:0000256" key="1">
    <source>
        <dbReference type="ARBA" id="ARBA00006360"/>
    </source>
</evidence>
<evidence type="ECO:0000259" key="13">
    <source>
        <dbReference type="SMART" id="SM00382"/>
    </source>
</evidence>
<evidence type="ECO:0000256" key="7">
    <source>
        <dbReference type="ARBA" id="ARBA00022741"/>
    </source>
</evidence>
<dbReference type="CDD" id="cd00009">
    <property type="entry name" value="AAA"/>
    <property type="match status" value="1"/>
</dbReference>
<keyword evidence="9" id="KW-0067">ATP-binding</keyword>
<keyword evidence="8" id="KW-0862">Zinc</keyword>
<sequence>MSAGPSLYRRHRPRTFADVVGQEHVVRTLGNAITQDKVHHAYLFVGSRGTGKTSMAKILASCLNCERGPTVEPCGVCASCVGIRNATSLDVIEMDAASHNKVEDVRDLRDGVAFAPVSGRAKVYILDEAHMLTGPAWNALLKTLEEPPPGTHFVLATTEAHQVPATVVDRCHRFDFTRPTVDQLASVLRRVAGQEGIEIAPDALALLARHATGSFRDALGTLEQLVTYSDGAIATADVVAVLGAVEDDLLFGAIDAVVSHDAAGALRAAASLADTGRDLQTALRDLEVHARELLIVRALGEVPADVRVTPERDARLSAQAQVVTETDLVRLLDLLGGAMRAVRDGADARTQLELALVRAATPEIDASAKALLARIARLEAALQGGVPAAAAATPAPAPAVAAPVAAVAAAPGAAAAPALPEPAPVADVEPEPQAAAEPDVTATRDPRSVTLAEVVEIWPAVLQTVSEDFQLLGAALGNARPAELNDGVLVVAFAEDDSFNHRLAAESTDNRRVLGEALQALTGARLRLDYALRALDGHVVASAELQDDALVAHLVEEFAAEEIEPGGAEDHHEEEPA</sequence>
<keyword evidence="6" id="KW-0479">Metal-binding</keyword>
<keyword evidence="5" id="KW-0235">DNA replication</keyword>
<name>A0A6J7IQK6_9ZZZZ</name>
<dbReference type="SUPFAM" id="SSF52540">
    <property type="entry name" value="P-loop containing nucleoside triphosphate hydrolases"/>
    <property type="match status" value="1"/>
</dbReference>
<dbReference type="Gene3D" id="3.40.50.300">
    <property type="entry name" value="P-loop containing nucleotide triphosphate hydrolases"/>
    <property type="match status" value="1"/>
</dbReference>
<gene>
    <name evidence="14" type="ORF">UFOPK3674_01282</name>
</gene>
<dbReference type="InterPro" id="IPR027417">
    <property type="entry name" value="P-loop_NTPase"/>
</dbReference>
<comment type="catalytic activity">
    <reaction evidence="11">
        <text>DNA(n) + a 2'-deoxyribonucleoside 5'-triphosphate = DNA(n+1) + diphosphate</text>
        <dbReference type="Rhea" id="RHEA:22508"/>
        <dbReference type="Rhea" id="RHEA-COMP:17339"/>
        <dbReference type="Rhea" id="RHEA-COMP:17340"/>
        <dbReference type="ChEBI" id="CHEBI:33019"/>
        <dbReference type="ChEBI" id="CHEBI:61560"/>
        <dbReference type="ChEBI" id="CHEBI:173112"/>
        <dbReference type="EC" id="2.7.7.7"/>
    </reaction>
</comment>
<reference evidence="14" key="1">
    <citation type="submission" date="2020-05" db="EMBL/GenBank/DDBJ databases">
        <authorList>
            <person name="Chiriac C."/>
            <person name="Salcher M."/>
            <person name="Ghai R."/>
            <person name="Kavagutti S V."/>
        </authorList>
    </citation>
    <scope>NUCLEOTIDE SEQUENCE</scope>
</reference>
<dbReference type="GO" id="GO:0046872">
    <property type="term" value="F:metal ion binding"/>
    <property type="evidence" value="ECO:0007669"/>
    <property type="project" value="UniProtKB-KW"/>
</dbReference>
<protein>
    <recommendedName>
        <fullName evidence="2">DNA-directed DNA polymerase</fullName>
        <ecNumber evidence="2">2.7.7.7</ecNumber>
    </recommendedName>
</protein>
<evidence type="ECO:0000256" key="9">
    <source>
        <dbReference type="ARBA" id="ARBA00022840"/>
    </source>
</evidence>
<evidence type="ECO:0000256" key="8">
    <source>
        <dbReference type="ARBA" id="ARBA00022833"/>
    </source>
</evidence>
<accession>A0A6J7IQK6</accession>
<dbReference type="Pfam" id="PF22608">
    <property type="entry name" value="DNAX_ATPase_lid"/>
    <property type="match status" value="1"/>
</dbReference>
<keyword evidence="4" id="KW-0548">Nucleotidyltransferase</keyword>
<dbReference type="GO" id="GO:0005524">
    <property type="term" value="F:ATP binding"/>
    <property type="evidence" value="ECO:0007669"/>
    <property type="project" value="UniProtKB-KW"/>
</dbReference>
<dbReference type="InterPro" id="IPR008921">
    <property type="entry name" value="DNA_pol3_clamp-load_cplx_C"/>
</dbReference>
<dbReference type="Gene3D" id="1.20.272.10">
    <property type="match status" value="1"/>
</dbReference>
<dbReference type="Pfam" id="PF13177">
    <property type="entry name" value="DNA_pol3_delta2"/>
    <property type="match status" value="1"/>
</dbReference>
<dbReference type="InterPro" id="IPR045085">
    <property type="entry name" value="HLD_clamp_pol_III_gamma_tau"/>
</dbReference>
<organism evidence="14">
    <name type="scientific">freshwater metagenome</name>
    <dbReference type="NCBI Taxonomy" id="449393"/>
    <lineage>
        <taxon>unclassified sequences</taxon>
        <taxon>metagenomes</taxon>
        <taxon>ecological metagenomes</taxon>
    </lineage>
</organism>
<keyword evidence="3" id="KW-0808">Transferase</keyword>
<evidence type="ECO:0000313" key="14">
    <source>
        <dbReference type="EMBL" id="CAB4933015.1"/>
    </source>
</evidence>
<dbReference type="FunFam" id="3.40.50.300:FF:000014">
    <property type="entry name" value="DNA polymerase III subunit gamma/tau"/>
    <property type="match status" value="1"/>
</dbReference>
<dbReference type="FunFam" id="1.10.8.60:FF:000013">
    <property type="entry name" value="DNA polymerase III subunit gamma/tau"/>
    <property type="match status" value="1"/>
</dbReference>
<dbReference type="EC" id="2.7.7.7" evidence="2"/>
<evidence type="ECO:0000256" key="2">
    <source>
        <dbReference type="ARBA" id="ARBA00012417"/>
    </source>
</evidence>
<keyword evidence="7" id="KW-0547">Nucleotide-binding</keyword>
<evidence type="ECO:0000256" key="4">
    <source>
        <dbReference type="ARBA" id="ARBA00022695"/>
    </source>
</evidence>
<dbReference type="GO" id="GO:0003887">
    <property type="term" value="F:DNA-directed DNA polymerase activity"/>
    <property type="evidence" value="ECO:0007669"/>
    <property type="project" value="UniProtKB-KW"/>
</dbReference>
<feature type="domain" description="AAA+ ATPase" evidence="13">
    <location>
        <begin position="38"/>
        <end position="180"/>
    </location>
</feature>